<evidence type="ECO:0000259" key="7">
    <source>
        <dbReference type="PROSITE" id="PS50179"/>
    </source>
</evidence>
<dbReference type="SUPFAM" id="SSF89009">
    <property type="entry name" value="GAT-like domain"/>
    <property type="match status" value="1"/>
</dbReference>
<feature type="compositionally biased region" description="Low complexity" evidence="6">
    <location>
        <begin position="509"/>
        <end position="539"/>
    </location>
</feature>
<feature type="region of interest" description="Disordered" evidence="6">
    <location>
        <begin position="310"/>
        <end position="481"/>
    </location>
</feature>
<feature type="compositionally biased region" description="Low complexity" evidence="6">
    <location>
        <begin position="463"/>
        <end position="476"/>
    </location>
</feature>
<dbReference type="Gene3D" id="1.20.58.160">
    <property type="match status" value="1"/>
</dbReference>
<evidence type="ECO:0000256" key="3">
    <source>
        <dbReference type="ARBA" id="ARBA00022448"/>
    </source>
</evidence>
<dbReference type="Gene3D" id="1.25.40.90">
    <property type="match status" value="1"/>
</dbReference>
<dbReference type="InterPro" id="IPR018865">
    <property type="entry name" value="STK19-like"/>
</dbReference>
<keyword evidence="4" id="KW-0653">Protein transport</keyword>
<evidence type="ECO:0000313" key="9">
    <source>
        <dbReference type="EMBL" id="CAK9873023.1"/>
    </source>
</evidence>
<dbReference type="PROSITE" id="PS50909">
    <property type="entry name" value="GAT"/>
    <property type="match status" value="1"/>
</dbReference>
<comment type="similarity">
    <text evidence="2">Belongs to the TOM1 family.</text>
</comment>
<comment type="subcellular location">
    <subcellularLocation>
        <location evidence="1">Membrane</location>
        <topology evidence="1">Peripheral membrane protein</topology>
    </subcellularLocation>
</comment>
<feature type="compositionally biased region" description="Low complexity" evidence="6">
    <location>
        <begin position="321"/>
        <end position="331"/>
    </location>
</feature>
<dbReference type="SMART" id="SM00288">
    <property type="entry name" value="VHS"/>
    <property type="match status" value="1"/>
</dbReference>
<evidence type="ECO:0000256" key="1">
    <source>
        <dbReference type="ARBA" id="ARBA00004170"/>
    </source>
</evidence>
<feature type="domain" description="GAT" evidence="8">
    <location>
        <begin position="203"/>
        <end position="291"/>
    </location>
</feature>
<dbReference type="InterPro" id="IPR004152">
    <property type="entry name" value="GAT_dom"/>
</dbReference>
<keyword evidence="5" id="KW-0472">Membrane</keyword>
<proteinExistence type="inferred from homology"/>
<dbReference type="InterPro" id="IPR008942">
    <property type="entry name" value="ENTH_VHS"/>
</dbReference>
<protein>
    <recommendedName>
        <fullName evidence="11">Target of Myb protein 1</fullName>
    </recommendedName>
</protein>
<dbReference type="InterPro" id="IPR044836">
    <property type="entry name" value="TOL_plant"/>
</dbReference>
<evidence type="ECO:0000313" key="10">
    <source>
        <dbReference type="Proteomes" id="UP001497522"/>
    </source>
</evidence>
<dbReference type="EMBL" id="OZ023704">
    <property type="protein sequence ID" value="CAK9873023.1"/>
    <property type="molecule type" value="Genomic_DNA"/>
</dbReference>
<keyword evidence="3" id="KW-0813">Transport</keyword>
<dbReference type="InterPro" id="IPR038425">
    <property type="entry name" value="GAT_sf"/>
</dbReference>
<evidence type="ECO:0000256" key="2">
    <source>
        <dbReference type="ARBA" id="ARBA00007708"/>
    </source>
</evidence>
<evidence type="ECO:0008006" key="11">
    <source>
        <dbReference type="Google" id="ProtNLM"/>
    </source>
</evidence>
<feature type="compositionally biased region" description="Polar residues" evidence="6">
    <location>
        <begin position="363"/>
        <end position="374"/>
    </location>
</feature>
<dbReference type="CDD" id="cd14231">
    <property type="entry name" value="GAT_GGA-like_plant"/>
    <property type="match status" value="1"/>
</dbReference>
<evidence type="ECO:0000259" key="8">
    <source>
        <dbReference type="PROSITE" id="PS50909"/>
    </source>
</evidence>
<dbReference type="Proteomes" id="UP001497522">
    <property type="component" value="Chromosome 3"/>
</dbReference>
<dbReference type="Pfam" id="PF00790">
    <property type="entry name" value="VHS"/>
    <property type="match status" value="1"/>
</dbReference>
<evidence type="ECO:0000256" key="6">
    <source>
        <dbReference type="SAM" id="MobiDB-lite"/>
    </source>
</evidence>
<dbReference type="PANTHER" id="PTHR45898:SF4">
    <property type="entry name" value="TARGET OF MYB PROTEIN 1"/>
    <property type="match status" value="1"/>
</dbReference>
<dbReference type="Pfam" id="PF03127">
    <property type="entry name" value="GAT"/>
    <property type="match status" value="1"/>
</dbReference>
<feature type="domain" description="VHS" evidence="7">
    <location>
        <begin position="28"/>
        <end position="157"/>
    </location>
</feature>
<gene>
    <name evidence="9" type="ORF">CSSPJE1EN2_LOCUS15593</name>
</gene>
<dbReference type="Pfam" id="PF10494">
    <property type="entry name" value="Stk19"/>
    <property type="match status" value="1"/>
</dbReference>
<organism evidence="9 10">
    <name type="scientific">Sphagnum jensenii</name>
    <dbReference type="NCBI Taxonomy" id="128206"/>
    <lineage>
        <taxon>Eukaryota</taxon>
        <taxon>Viridiplantae</taxon>
        <taxon>Streptophyta</taxon>
        <taxon>Embryophyta</taxon>
        <taxon>Bryophyta</taxon>
        <taxon>Sphagnophytina</taxon>
        <taxon>Sphagnopsida</taxon>
        <taxon>Sphagnales</taxon>
        <taxon>Sphagnaceae</taxon>
        <taxon>Sphagnum</taxon>
    </lineage>
</organism>
<feature type="region of interest" description="Disordered" evidence="6">
    <location>
        <begin position="507"/>
        <end position="546"/>
    </location>
</feature>
<evidence type="ECO:0000256" key="4">
    <source>
        <dbReference type="ARBA" id="ARBA00022927"/>
    </source>
</evidence>
<accession>A0ABP1BCN6</accession>
<evidence type="ECO:0000256" key="5">
    <source>
        <dbReference type="ARBA" id="ARBA00023136"/>
    </source>
</evidence>
<dbReference type="PROSITE" id="PS50179">
    <property type="entry name" value="VHS"/>
    <property type="match status" value="1"/>
</dbReference>
<dbReference type="SUPFAM" id="SSF48464">
    <property type="entry name" value="ENTH/VHS domain"/>
    <property type="match status" value="1"/>
</dbReference>
<dbReference type="PANTHER" id="PTHR45898">
    <property type="entry name" value="TOM1-LIKE PROTEIN"/>
    <property type="match status" value="1"/>
</dbReference>
<dbReference type="CDD" id="cd03561">
    <property type="entry name" value="VHS"/>
    <property type="match status" value="1"/>
</dbReference>
<feature type="compositionally biased region" description="Polar residues" evidence="6">
    <location>
        <begin position="440"/>
        <end position="454"/>
    </location>
</feature>
<sequence length="781" mass="86300">MLQIMFYDVFHKLSTRRAMAAAGIVDKATSDLLIGPDWALNLELCDIINSDPLQARDVVKAVKKRLANKSPTVQLLALTVLETLIKNCGDNVHQQIAEKDVLNEMVKIVRKKADMRVRDRVLVLLDSWQHAFGGSRGRYPQYYMAYHELQKLGVEFPQRDEEHAVPIFTPPQLQPIPNFYPSAAYPNQQSPGMVPPRAESIDNLPGMSLTDIQTSHGLIEVLAEMLSAIAPGDRTALKEDVIVELVEQSRSYQRRVMQLVNTTSDEELLGQGLSLNDDLQRVLAKHDAIASGSPLPKTTESRISCVYDDHDEDEQGDQLSRRPSSQSTSSSGVAGTTPLRVKPTAPQLHLPPPPQPSKKLSMIDSSAVSTSPNKSGVDLLSGEPIINTRDQPTMTTTTPVTSPQTDQYGGQLALTDTEDDTNPFGSAPFRAIPSTEPPSYVSSRPSLLSQQHSDGNGLPPLQPFQQQPVQQPSGIPHNSYAAPWSTASLAAGHTLTPQQRALIYGETRPASPQSPSGQQAPGQDPGNQQPPQGQQLHGQPSDDASWIMPTDTKIALEMMCAQFPKIEKASVRPFVLRTQLYSSVRDRTLVDRELEVLRQQQVVRTFKLSTGQDDYAIMFMADYLSQIEAAKKRLDLKESLLRELEVFDWFVAQVIPSCLDVGISHSHLLSLLSQGGSVKDSHVSVLMNAGLLVRQLVDETAYWFSIPNVGFLLKSISSGRKELLSFLSRQRYKEMLQAPLERHALRYSQLGLRFHLRDLLGLGQLHVVPSPSGPLIRVVHD</sequence>
<keyword evidence="10" id="KW-1185">Reference proteome</keyword>
<dbReference type="InterPro" id="IPR002014">
    <property type="entry name" value="VHS_dom"/>
</dbReference>
<reference evidence="9" key="1">
    <citation type="submission" date="2024-03" db="EMBL/GenBank/DDBJ databases">
        <authorList>
            <consortium name="ELIXIR-Norway"/>
            <consortium name="Elixir Norway"/>
        </authorList>
    </citation>
    <scope>NUCLEOTIDE SEQUENCE</scope>
</reference>
<name>A0ABP1BCN6_9BRYO</name>
<feature type="compositionally biased region" description="Low complexity" evidence="6">
    <location>
        <begin position="388"/>
        <end position="407"/>
    </location>
</feature>